<evidence type="ECO:0000256" key="6">
    <source>
        <dbReference type="ARBA" id="ARBA00023136"/>
    </source>
</evidence>
<dbReference type="Gene3D" id="3.30.70.1450">
    <property type="entry name" value="Regulator of K+ conductance, C-terminal domain"/>
    <property type="match status" value="1"/>
</dbReference>
<dbReference type="PROSITE" id="PS51202">
    <property type="entry name" value="RCK_C"/>
    <property type="match status" value="1"/>
</dbReference>
<dbReference type="SUPFAM" id="SSF81340">
    <property type="entry name" value="Clc chloride channel"/>
    <property type="match status" value="1"/>
</dbReference>
<dbReference type="EMBL" id="CP165644">
    <property type="protein sequence ID" value="XDU67150.1"/>
    <property type="molecule type" value="Genomic_DNA"/>
</dbReference>
<dbReference type="PRINTS" id="PR00762">
    <property type="entry name" value="CLCHANNEL"/>
</dbReference>
<dbReference type="InterPro" id="IPR001807">
    <property type="entry name" value="ClC"/>
</dbReference>
<dbReference type="InterPro" id="IPR050368">
    <property type="entry name" value="ClC-type_chloride_channel"/>
</dbReference>
<keyword evidence="5" id="KW-0406">Ion transport</keyword>
<feature type="transmembrane region" description="Helical" evidence="11">
    <location>
        <begin position="366"/>
        <end position="387"/>
    </location>
</feature>
<evidence type="ECO:0000256" key="2">
    <source>
        <dbReference type="ARBA" id="ARBA00022448"/>
    </source>
</evidence>
<feature type="transmembrane region" description="Helical" evidence="11">
    <location>
        <begin position="399"/>
        <end position="417"/>
    </location>
</feature>
<organism evidence="13">
    <name type="scientific">Leptotrichia rugosa</name>
    <dbReference type="NCBI Taxonomy" id="3239302"/>
    <lineage>
        <taxon>Bacteria</taxon>
        <taxon>Fusobacteriati</taxon>
        <taxon>Fusobacteriota</taxon>
        <taxon>Fusobacteriia</taxon>
        <taxon>Fusobacteriales</taxon>
        <taxon>Leptotrichiaceae</taxon>
        <taxon>Leptotrichia</taxon>
    </lineage>
</organism>
<dbReference type="InterPro" id="IPR014743">
    <property type="entry name" value="Cl-channel_core"/>
</dbReference>
<dbReference type="CDD" id="cd01031">
    <property type="entry name" value="EriC"/>
    <property type="match status" value="1"/>
</dbReference>
<keyword evidence="8" id="KW-0868">Chloride</keyword>
<protein>
    <submittedName>
        <fullName evidence="13">ClC family H(+)/Cl(-) exchange transporter</fullName>
    </submittedName>
</protein>
<keyword evidence="7" id="KW-0869">Chloride channel</keyword>
<evidence type="ECO:0000256" key="1">
    <source>
        <dbReference type="ARBA" id="ARBA00004141"/>
    </source>
</evidence>
<keyword evidence="2" id="KW-0813">Transport</keyword>
<evidence type="ECO:0000256" key="9">
    <source>
        <dbReference type="ARBA" id="ARBA00023303"/>
    </source>
</evidence>
<evidence type="ECO:0000256" key="10">
    <source>
        <dbReference type="SAM" id="Coils"/>
    </source>
</evidence>
<dbReference type="GO" id="GO:0006813">
    <property type="term" value="P:potassium ion transport"/>
    <property type="evidence" value="ECO:0007669"/>
    <property type="project" value="InterPro"/>
</dbReference>
<keyword evidence="6 11" id="KW-0472">Membrane</keyword>
<feature type="domain" description="RCK C-terminal" evidence="12">
    <location>
        <begin position="469"/>
        <end position="553"/>
    </location>
</feature>
<dbReference type="KEGG" id="lrug:AB8B22_01695"/>
<accession>A0AB39VHG5</accession>
<evidence type="ECO:0000256" key="7">
    <source>
        <dbReference type="ARBA" id="ARBA00023173"/>
    </source>
</evidence>
<gene>
    <name evidence="13" type="ORF">AB8B22_01695</name>
</gene>
<dbReference type="GO" id="GO:0005254">
    <property type="term" value="F:chloride channel activity"/>
    <property type="evidence" value="ECO:0007669"/>
    <property type="project" value="UniProtKB-KW"/>
</dbReference>
<sequence length="558" mass="63109">MAKDILHELQNVYSLKSRKSKIILIIICFLTGIFSGLIVSSYTLLLNNISFFRNEYLTNLTVTKIIAGLIFFILVGIVIQFMFSKYPLIGGSGIPQVNAFLNKKIKFNWLPELFTKFFGGVLAVGAGMALGREGPSVHLGALIGSGIKKITKRTETEEKYLVTCGASAGIASTFNAPLAGVIFSLEELHKFFSPLLLICVLVASGTSNYVSRMILGPESSFQYNFMLPKHTPIYIIGIVTLVFCLIITILGRGFSYFLLLFQKKFKDIKMNKYLKISLFMVVVYLVAIFFKEITGGGHDLIEKMFSAKVGLKILFAILIMKFFYTMFCYSSGFPGGIFLPMLVIGALSGKVYGEVLNHYFEIPNEIIVHFMILGMAAYFTAVVRAPITGITLILEMTGNFSYLYMLIIVCTIVYIFTELFKMEPIYERLYLNMFEKEISQAEKEEEKIKKEKRKKEKRLEMLENWWKERHSKNKKNNEDKIVTLLIPVGVNSEFDGKLVKELKLPENILIISVRSEGEDHIAKGNTKIQSGNQIVMITDYKTASKYASELKERGLKII</sequence>
<feature type="transmembrane region" description="Helical" evidence="11">
    <location>
        <begin position="65"/>
        <end position="83"/>
    </location>
</feature>
<keyword evidence="3 11" id="KW-0812">Transmembrane</keyword>
<keyword evidence="10" id="KW-0175">Coiled coil</keyword>
<dbReference type="SUPFAM" id="SSF116726">
    <property type="entry name" value="TrkA C-terminal domain-like"/>
    <property type="match status" value="1"/>
</dbReference>
<name>A0AB39VHG5_9FUSO</name>
<dbReference type="PANTHER" id="PTHR43427:SF6">
    <property type="entry name" value="CHLORIDE CHANNEL PROTEIN CLC-E"/>
    <property type="match status" value="1"/>
</dbReference>
<dbReference type="InterPro" id="IPR006037">
    <property type="entry name" value="RCK_C"/>
</dbReference>
<feature type="coiled-coil region" evidence="10">
    <location>
        <begin position="431"/>
        <end position="461"/>
    </location>
</feature>
<feature type="transmembrane region" description="Helical" evidence="11">
    <location>
        <begin position="310"/>
        <end position="330"/>
    </location>
</feature>
<evidence type="ECO:0000256" key="11">
    <source>
        <dbReference type="SAM" id="Phobius"/>
    </source>
</evidence>
<comment type="subcellular location">
    <subcellularLocation>
        <location evidence="1">Membrane</location>
        <topology evidence="1">Multi-pass membrane protein</topology>
    </subcellularLocation>
</comment>
<evidence type="ECO:0000256" key="3">
    <source>
        <dbReference type="ARBA" id="ARBA00022692"/>
    </source>
</evidence>
<feature type="transmembrane region" description="Helical" evidence="11">
    <location>
        <begin position="337"/>
        <end position="360"/>
    </location>
</feature>
<evidence type="ECO:0000256" key="5">
    <source>
        <dbReference type="ARBA" id="ARBA00023065"/>
    </source>
</evidence>
<feature type="transmembrane region" description="Helical" evidence="11">
    <location>
        <begin position="273"/>
        <end position="290"/>
    </location>
</feature>
<dbReference type="Pfam" id="PF02080">
    <property type="entry name" value="TrkA_C"/>
    <property type="match status" value="1"/>
</dbReference>
<keyword evidence="9" id="KW-0407">Ion channel</keyword>
<dbReference type="Gene3D" id="1.10.3080.10">
    <property type="entry name" value="Clc chloride channel"/>
    <property type="match status" value="1"/>
</dbReference>
<keyword evidence="4 11" id="KW-1133">Transmembrane helix</keyword>
<feature type="transmembrane region" description="Helical" evidence="11">
    <location>
        <begin position="195"/>
        <end position="214"/>
    </location>
</feature>
<evidence type="ECO:0000256" key="4">
    <source>
        <dbReference type="ARBA" id="ARBA00022989"/>
    </source>
</evidence>
<dbReference type="RefSeq" id="WP_369711385.1">
    <property type="nucleotide sequence ID" value="NZ_CP165644.1"/>
</dbReference>
<dbReference type="AlphaFoldDB" id="A0AB39VHG5"/>
<evidence type="ECO:0000313" key="13">
    <source>
        <dbReference type="EMBL" id="XDU67150.1"/>
    </source>
</evidence>
<reference evidence="13" key="1">
    <citation type="submission" date="2024-07" db="EMBL/GenBank/DDBJ databases">
        <authorList>
            <person name="Li X.-J."/>
            <person name="Wang X."/>
        </authorList>
    </citation>
    <scope>NUCLEOTIDE SEQUENCE</scope>
    <source>
        <strain evidence="13">HSP-334</strain>
    </source>
</reference>
<feature type="transmembrane region" description="Helical" evidence="11">
    <location>
        <begin position="21"/>
        <end position="45"/>
    </location>
</feature>
<feature type="transmembrane region" description="Helical" evidence="11">
    <location>
        <begin position="160"/>
        <end position="183"/>
    </location>
</feature>
<dbReference type="GO" id="GO:0008324">
    <property type="term" value="F:monoatomic cation transmembrane transporter activity"/>
    <property type="evidence" value="ECO:0007669"/>
    <property type="project" value="InterPro"/>
</dbReference>
<dbReference type="PANTHER" id="PTHR43427">
    <property type="entry name" value="CHLORIDE CHANNEL PROTEIN CLC-E"/>
    <property type="match status" value="1"/>
</dbReference>
<evidence type="ECO:0000256" key="8">
    <source>
        <dbReference type="ARBA" id="ARBA00023214"/>
    </source>
</evidence>
<dbReference type="InterPro" id="IPR036721">
    <property type="entry name" value="RCK_C_sf"/>
</dbReference>
<feature type="transmembrane region" description="Helical" evidence="11">
    <location>
        <begin position="234"/>
        <end position="261"/>
    </location>
</feature>
<proteinExistence type="predicted"/>
<dbReference type="GO" id="GO:0034707">
    <property type="term" value="C:chloride channel complex"/>
    <property type="evidence" value="ECO:0007669"/>
    <property type="project" value="UniProtKB-KW"/>
</dbReference>
<evidence type="ECO:0000259" key="12">
    <source>
        <dbReference type="PROSITE" id="PS51202"/>
    </source>
</evidence>
<dbReference type="Pfam" id="PF00654">
    <property type="entry name" value="Voltage_CLC"/>
    <property type="match status" value="1"/>
</dbReference>